<reference evidence="1" key="1">
    <citation type="submission" date="2024-03" db="EMBL/GenBank/DDBJ databases">
        <authorList>
            <consortium name="ELIXIR-Norway"/>
            <consortium name="Elixir Norway"/>
        </authorList>
    </citation>
    <scope>NUCLEOTIDE SEQUENCE</scope>
</reference>
<dbReference type="InterPro" id="IPR003386">
    <property type="entry name" value="LACT/PDAT_acylTrfase"/>
</dbReference>
<dbReference type="Gene3D" id="3.40.50.1820">
    <property type="entry name" value="alpha/beta hydrolase"/>
    <property type="match status" value="1"/>
</dbReference>
<dbReference type="InterPro" id="IPR029058">
    <property type="entry name" value="AB_hydrolase_fold"/>
</dbReference>
<name>A0ABP1BKR1_9BRYO</name>
<sequence length="470" mass="52231">MASTRMRLSPVVIVPGTGGNQLEAKLTEEYKAAGSNIFAWYYYHYYYYYYNRVLNKKEDSGYFRLWLDVLSLFPPFMSFFSECRCLEYDVQINQYGNLKGVETRVPSFGSIDGMDYLDPTFKSVSAYMIHLVNALTNKGYERGRTLFGAPYDFRYAPGPHASAVARNYLTDLKSLIEQAYTANDNQPVVLLSHSMGALWSLYFLNNQQMEWRQKFVAHFVTIAAPWGGTVEQMMTFASGNSVGVPFVDPLVVRKEQRSSESNLWLLPVSWVFGKHRPLVISSSGRSYTAADMKEFLHDIITPAGFAATTAAADLHQSCNHLVTAYESRVPHLTEKKSLQAPRVPVTLIYGHGVPTAEMLSYEEKSSSSSSSSSSKLGFDCVPKIVQGDGDGTVNLCSLTAVIQEWGSTPGQILEVMALSNKSHREILLDKESIEVIVNVILNTTTTTTTTTTTAAATTTPQQQDSVLVQS</sequence>
<evidence type="ECO:0000313" key="1">
    <source>
        <dbReference type="EMBL" id="CAK9876216.1"/>
    </source>
</evidence>
<dbReference type="Proteomes" id="UP001497522">
    <property type="component" value="Chromosome 5"/>
</dbReference>
<proteinExistence type="predicted"/>
<keyword evidence="2" id="KW-1185">Reference proteome</keyword>
<dbReference type="PANTHER" id="PTHR11440">
    <property type="entry name" value="LECITHIN-CHOLESTEROL ACYLTRANSFERASE-RELATED"/>
    <property type="match status" value="1"/>
</dbReference>
<protein>
    <submittedName>
        <fullName evidence="1">Uncharacterized protein</fullName>
    </submittedName>
</protein>
<gene>
    <name evidence="1" type="ORF">CSSPJE1EN2_LOCUS18438</name>
</gene>
<dbReference type="Pfam" id="PF02450">
    <property type="entry name" value="LCAT"/>
    <property type="match status" value="1"/>
</dbReference>
<dbReference type="EMBL" id="OZ023706">
    <property type="protein sequence ID" value="CAK9876216.1"/>
    <property type="molecule type" value="Genomic_DNA"/>
</dbReference>
<organism evidence="1 2">
    <name type="scientific">Sphagnum jensenii</name>
    <dbReference type="NCBI Taxonomy" id="128206"/>
    <lineage>
        <taxon>Eukaryota</taxon>
        <taxon>Viridiplantae</taxon>
        <taxon>Streptophyta</taxon>
        <taxon>Embryophyta</taxon>
        <taxon>Bryophyta</taxon>
        <taxon>Sphagnophytina</taxon>
        <taxon>Sphagnopsida</taxon>
        <taxon>Sphagnales</taxon>
        <taxon>Sphagnaceae</taxon>
        <taxon>Sphagnum</taxon>
    </lineage>
</organism>
<accession>A0ABP1BKR1</accession>
<evidence type="ECO:0000313" key="2">
    <source>
        <dbReference type="Proteomes" id="UP001497522"/>
    </source>
</evidence>
<dbReference type="SUPFAM" id="SSF53474">
    <property type="entry name" value="alpha/beta-Hydrolases"/>
    <property type="match status" value="1"/>
</dbReference>